<evidence type="ECO:0000313" key="3">
    <source>
        <dbReference type="EMBL" id="SDY88050.1"/>
    </source>
</evidence>
<keyword evidence="4" id="KW-1185">Reference proteome</keyword>
<dbReference type="GO" id="GO:0016779">
    <property type="term" value="F:nucleotidyltransferase activity"/>
    <property type="evidence" value="ECO:0007669"/>
    <property type="project" value="UniProtKB-KW"/>
</dbReference>
<evidence type="ECO:0000313" key="4">
    <source>
        <dbReference type="Proteomes" id="UP000198625"/>
    </source>
</evidence>
<accession>A0A1H3NH99</accession>
<dbReference type="GO" id="GO:0046872">
    <property type="term" value="F:metal ion binding"/>
    <property type="evidence" value="ECO:0007669"/>
    <property type="project" value="UniProtKB-UniRule"/>
</dbReference>
<comment type="catalytic activity">
    <reaction evidence="1">
        <text>adenylyl-molybdopterin + molybdate = Mo-molybdopterin + AMP + H(+)</text>
        <dbReference type="Rhea" id="RHEA:35047"/>
        <dbReference type="ChEBI" id="CHEBI:15378"/>
        <dbReference type="ChEBI" id="CHEBI:36264"/>
        <dbReference type="ChEBI" id="CHEBI:62727"/>
        <dbReference type="ChEBI" id="CHEBI:71302"/>
        <dbReference type="ChEBI" id="CHEBI:456215"/>
    </reaction>
</comment>
<keyword evidence="1" id="KW-0460">Magnesium</keyword>
<dbReference type="PANTHER" id="PTHR10192:SF28">
    <property type="entry name" value="MOLYBDOPTERIN MOLYBDENUMTRANSFERASE"/>
    <property type="match status" value="1"/>
</dbReference>
<dbReference type="OrthoDB" id="9767940at2"/>
<dbReference type="Pfam" id="PF00994">
    <property type="entry name" value="MoCF_biosynth"/>
    <property type="match status" value="1"/>
</dbReference>
<dbReference type="AlphaFoldDB" id="A0A1H3NH99"/>
<dbReference type="InterPro" id="IPR036425">
    <property type="entry name" value="MoaB/Mog-like_dom_sf"/>
</dbReference>
<evidence type="ECO:0000259" key="2">
    <source>
        <dbReference type="SMART" id="SM00852"/>
    </source>
</evidence>
<dbReference type="Gene3D" id="3.40.980.10">
    <property type="entry name" value="MoaB/Mog-like domain"/>
    <property type="match status" value="1"/>
</dbReference>
<evidence type="ECO:0000256" key="1">
    <source>
        <dbReference type="RuleBase" id="RU365090"/>
    </source>
</evidence>
<proteinExistence type="inferred from homology"/>
<comment type="cofactor">
    <cofactor evidence="1">
        <name>Mg(2+)</name>
        <dbReference type="ChEBI" id="CHEBI:18420"/>
    </cofactor>
</comment>
<dbReference type="RefSeq" id="WP_091728383.1">
    <property type="nucleotide sequence ID" value="NZ_FNQE01000010.1"/>
</dbReference>
<dbReference type="UniPathway" id="UPA00344"/>
<reference evidence="3 4" key="1">
    <citation type="submission" date="2016-10" db="EMBL/GenBank/DDBJ databases">
        <authorList>
            <person name="de Groot N.N."/>
        </authorList>
    </citation>
    <scope>NUCLEOTIDE SEQUENCE [LARGE SCALE GENOMIC DNA]</scope>
    <source>
        <strain evidence="3 4">DSM 21650</strain>
    </source>
</reference>
<dbReference type="GO" id="GO:0005829">
    <property type="term" value="C:cytosol"/>
    <property type="evidence" value="ECO:0007669"/>
    <property type="project" value="TreeGrafter"/>
</dbReference>
<feature type="domain" description="MoaB/Mog" evidence="2">
    <location>
        <begin position="174"/>
        <end position="306"/>
    </location>
</feature>
<gene>
    <name evidence="3" type="ORF">SAMN05660462_01119</name>
</gene>
<comment type="similarity">
    <text evidence="1">Belongs to the MoeA family.</text>
</comment>
<dbReference type="EMBL" id="FNQE01000010">
    <property type="protein sequence ID" value="SDY88050.1"/>
    <property type="molecule type" value="Genomic_DNA"/>
</dbReference>
<dbReference type="CDD" id="cd03522">
    <property type="entry name" value="MoeA_like"/>
    <property type="match status" value="1"/>
</dbReference>
<protein>
    <recommendedName>
        <fullName evidence="1">Molybdopterin molybdenumtransferase</fullName>
        <ecNumber evidence="1">2.10.1.1</ecNumber>
    </recommendedName>
</protein>
<keyword evidence="1" id="KW-0479">Metal-binding</keyword>
<dbReference type="Proteomes" id="UP000198625">
    <property type="component" value="Unassembled WGS sequence"/>
</dbReference>
<organism evidence="3 4">
    <name type="scientific">Proteiniborus ethanoligenes</name>
    <dbReference type="NCBI Taxonomy" id="415015"/>
    <lineage>
        <taxon>Bacteria</taxon>
        <taxon>Bacillati</taxon>
        <taxon>Bacillota</taxon>
        <taxon>Clostridia</taxon>
        <taxon>Eubacteriales</taxon>
        <taxon>Proteiniborus</taxon>
    </lineage>
</organism>
<keyword evidence="1 3" id="KW-0808">Transferase</keyword>
<dbReference type="InterPro" id="IPR038987">
    <property type="entry name" value="MoeA-like"/>
</dbReference>
<dbReference type="GO" id="GO:0006777">
    <property type="term" value="P:Mo-molybdopterin cofactor biosynthetic process"/>
    <property type="evidence" value="ECO:0007669"/>
    <property type="project" value="UniProtKB-UniRule"/>
</dbReference>
<keyword evidence="1" id="KW-0501">Molybdenum cofactor biosynthesis</keyword>
<comment type="function">
    <text evidence="1">Catalyzes the insertion of molybdate into adenylated molybdopterin with the concomitant release of AMP.</text>
</comment>
<dbReference type="STRING" id="415015.SAMN05660462_01119"/>
<keyword evidence="1" id="KW-0500">Molybdenum</keyword>
<keyword evidence="3" id="KW-0548">Nucleotidyltransferase</keyword>
<sequence length="339" mass="36850">MKKVKVEDAVGMVLAHDLTKIVPGQFKGAAYKKGHIIQLEDIDKLKDMGKNHINVIELTDNDIHEDDAAIRIGKAISGYKVYNTQPSEGKVTVKAEERGLLKINVKALELVNDIEFIIIAALHNNTVVEKDQAVVGTRIIPLTIEKERIEKIEEICKELGSIVSVKELKPLKAGIVVTGSEVYDGRIKDKFGPVLEEKVKHYGGLSIGVKYASDNSQMIEDTIKAFIEEGADVILTSGGMSVDADDVTPTAIKNISDRVITYGAPVLPGSMFMLAYKGDTPILGVPACGMYHKTTVLDLVLPRIMAGEVLNRKDITSLGHGGLCLNCPVCQYPVCPFGK</sequence>
<dbReference type="SUPFAM" id="SSF53218">
    <property type="entry name" value="Molybdenum cofactor biosynthesis proteins"/>
    <property type="match status" value="1"/>
</dbReference>
<dbReference type="InterPro" id="IPR001453">
    <property type="entry name" value="MoaB/Mog_dom"/>
</dbReference>
<dbReference type="GO" id="GO:0061599">
    <property type="term" value="F:molybdopterin molybdotransferase activity"/>
    <property type="evidence" value="ECO:0007669"/>
    <property type="project" value="UniProtKB-UniRule"/>
</dbReference>
<comment type="pathway">
    <text evidence="1">Cofactor biosynthesis; molybdopterin biosynthesis.</text>
</comment>
<dbReference type="PANTHER" id="PTHR10192">
    <property type="entry name" value="MOLYBDOPTERIN BIOSYNTHESIS PROTEIN"/>
    <property type="match status" value="1"/>
</dbReference>
<name>A0A1H3NH99_9FIRM</name>
<dbReference type="SMART" id="SM00852">
    <property type="entry name" value="MoCF_biosynth"/>
    <property type="match status" value="1"/>
</dbReference>
<dbReference type="EC" id="2.10.1.1" evidence="1"/>